<proteinExistence type="predicted"/>
<keyword evidence="1" id="KW-0812">Transmembrane</keyword>
<evidence type="ECO:0000313" key="3">
    <source>
        <dbReference type="Proteomes" id="UP000824782"/>
    </source>
</evidence>
<dbReference type="AlphaFoldDB" id="A0AAV7ATV7"/>
<gene>
    <name evidence="2" type="ORF">GDO81_016522</name>
</gene>
<dbReference type="Proteomes" id="UP000824782">
    <property type="component" value="Unassembled WGS sequence"/>
</dbReference>
<keyword evidence="3" id="KW-1185">Reference proteome</keyword>
<dbReference type="EMBL" id="WNYA01000007">
    <property type="protein sequence ID" value="KAG8564577.1"/>
    <property type="molecule type" value="Genomic_DNA"/>
</dbReference>
<comment type="caution">
    <text evidence="2">The sequence shown here is derived from an EMBL/GenBank/DDBJ whole genome shotgun (WGS) entry which is preliminary data.</text>
</comment>
<accession>A0AAV7ATV7</accession>
<feature type="transmembrane region" description="Helical" evidence="1">
    <location>
        <begin position="30"/>
        <end position="50"/>
    </location>
</feature>
<keyword evidence="1" id="KW-1133">Transmembrane helix</keyword>
<name>A0AAV7ATV7_ENGPU</name>
<sequence length="91" mass="10084">MKVKDVAPNASKIALHECCHSRRDGGGHHFTFLCGFSCSSLPLLVFFYTVPCSFFDDCHLLSLHVTDNVFVLHVQKVMSPSLSMSWPGLGK</sequence>
<keyword evidence="1" id="KW-0472">Membrane</keyword>
<reference evidence="2" key="1">
    <citation type="thesis" date="2020" institute="ProQuest LLC" country="789 East Eisenhower Parkway, Ann Arbor, MI, USA">
        <title>Comparative Genomics and Chromosome Evolution.</title>
        <authorList>
            <person name="Mudd A.B."/>
        </authorList>
    </citation>
    <scope>NUCLEOTIDE SEQUENCE</scope>
    <source>
        <strain evidence="2">237g6f4</strain>
        <tissue evidence="2">Blood</tissue>
    </source>
</reference>
<evidence type="ECO:0000256" key="1">
    <source>
        <dbReference type="SAM" id="Phobius"/>
    </source>
</evidence>
<evidence type="ECO:0000313" key="2">
    <source>
        <dbReference type="EMBL" id="KAG8564577.1"/>
    </source>
</evidence>
<organism evidence="2 3">
    <name type="scientific">Engystomops pustulosus</name>
    <name type="common">Tungara frog</name>
    <name type="synonym">Physalaemus pustulosus</name>
    <dbReference type="NCBI Taxonomy" id="76066"/>
    <lineage>
        <taxon>Eukaryota</taxon>
        <taxon>Metazoa</taxon>
        <taxon>Chordata</taxon>
        <taxon>Craniata</taxon>
        <taxon>Vertebrata</taxon>
        <taxon>Euteleostomi</taxon>
        <taxon>Amphibia</taxon>
        <taxon>Batrachia</taxon>
        <taxon>Anura</taxon>
        <taxon>Neobatrachia</taxon>
        <taxon>Hyloidea</taxon>
        <taxon>Leptodactylidae</taxon>
        <taxon>Leiuperinae</taxon>
        <taxon>Engystomops</taxon>
    </lineage>
</organism>
<protein>
    <submittedName>
        <fullName evidence="2">Uncharacterized protein</fullName>
    </submittedName>
</protein>